<organism evidence="1">
    <name type="scientific">viral metagenome</name>
    <dbReference type="NCBI Taxonomy" id="1070528"/>
    <lineage>
        <taxon>unclassified sequences</taxon>
        <taxon>metagenomes</taxon>
        <taxon>organismal metagenomes</taxon>
    </lineage>
</organism>
<evidence type="ECO:0000313" key="1">
    <source>
        <dbReference type="EMBL" id="QHT80432.1"/>
    </source>
</evidence>
<dbReference type="EMBL" id="MN739969">
    <property type="protein sequence ID" value="QHT80432.1"/>
    <property type="molecule type" value="Genomic_DNA"/>
</dbReference>
<protein>
    <submittedName>
        <fullName evidence="1">Uncharacterized protein</fullName>
    </submittedName>
</protein>
<reference evidence="1" key="1">
    <citation type="journal article" date="2020" name="Nature">
        <title>Giant virus diversity and host interactions through global metagenomics.</title>
        <authorList>
            <person name="Schulz F."/>
            <person name="Roux S."/>
            <person name="Paez-Espino D."/>
            <person name="Jungbluth S."/>
            <person name="Walsh D.A."/>
            <person name="Denef V.J."/>
            <person name="McMahon K.D."/>
            <person name="Konstantinidis K.T."/>
            <person name="Eloe-Fadrosh E.A."/>
            <person name="Kyrpides N.C."/>
            <person name="Woyke T."/>
        </authorList>
    </citation>
    <scope>NUCLEOTIDE SEQUENCE</scope>
    <source>
        <strain evidence="1">GVMAG-M-3300023184-120</strain>
    </source>
</reference>
<accession>A0A6C0HIM1</accession>
<name>A0A6C0HIM1_9ZZZZ</name>
<dbReference type="AlphaFoldDB" id="A0A6C0HIM1"/>
<proteinExistence type="predicted"/>
<sequence length="125" mass="15263">MDFFLILNKILHVLPDDMIREIASYFILKIPKSDRRMIMLNPFLNRRNQSSREGFYRDGMFRYHYFYDFRIYFSIHYCPGMFVEYVFCDSYPRTNGQTNTRIWMDGKVEDYTDDGWSVRSLTVKN</sequence>